<proteinExistence type="predicted"/>
<dbReference type="eggNOG" id="ENOG5031YT5">
    <property type="taxonomic scope" value="Bacteria"/>
</dbReference>
<protein>
    <submittedName>
        <fullName evidence="1">30S ribosomal protein S1</fullName>
    </submittedName>
</protein>
<dbReference type="GO" id="GO:0005840">
    <property type="term" value="C:ribosome"/>
    <property type="evidence" value="ECO:0007669"/>
    <property type="project" value="UniProtKB-KW"/>
</dbReference>
<organism evidence="1 2">
    <name type="scientific">Mycoplasma crocodyli (strain ATCC 51981 / MP145)</name>
    <dbReference type="NCBI Taxonomy" id="512564"/>
    <lineage>
        <taxon>Bacteria</taxon>
        <taxon>Bacillati</taxon>
        <taxon>Mycoplasmatota</taxon>
        <taxon>Mollicutes</taxon>
        <taxon>Mycoplasmataceae</taxon>
        <taxon>Mycoplasma</taxon>
    </lineage>
</organism>
<reference evidence="2" key="1">
    <citation type="submission" date="2010-03" db="EMBL/GenBank/DDBJ databases">
        <title>The complete genome of Mycoplasma crocodyli MP145.</title>
        <authorList>
            <person name="Glass J.I."/>
            <person name="Durkin A.S."/>
            <person name="Hostetler J."/>
            <person name="Jackson J."/>
            <person name="Johnson J."/>
            <person name="May M.A."/>
            <person name="Paralanov V."/>
            <person name="Radune D."/>
            <person name="Szczypinski B."/>
            <person name="Brown D.R."/>
        </authorList>
    </citation>
    <scope>NUCLEOTIDE SEQUENCE [LARGE SCALE GENOMIC DNA]</scope>
    <source>
        <strain evidence="2">ATCC 51981 / MP145</strain>
    </source>
</reference>
<dbReference type="InterPro" id="IPR012340">
    <property type="entry name" value="NA-bd_OB-fold"/>
</dbReference>
<dbReference type="EMBL" id="CP001991">
    <property type="protein sequence ID" value="ADE19708.1"/>
    <property type="molecule type" value="Genomic_DNA"/>
</dbReference>
<dbReference type="KEGG" id="mcd:MCRO_0415"/>
<dbReference type="RefSeq" id="WP_013054484.1">
    <property type="nucleotide sequence ID" value="NC_014014.1"/>
</dbReference>
<dbReference type="AlphaFoldDB" id="D5E5K4"/>
<keyword evidence="1" id="KW-0689">Ribosomal protein</keyword>
<accession>D5E5K4</accession>
<dbReference type="SUPFAM" id="SSF50249">
    <property type="entry name" value="Nucleic acid-binding proteins"/>
    <property type="match status" value="1"/>
</dbReference>
<reference evidence="1 2" key="3">
    <citation type="journal article" date="2011" name="J. Bacteriol.">
        <title>Genome sequences of Mycoplasma alligatoris A21JP2T and Mycoplasma crocodyli MP145T.</title>
        <authorList>
            <person name="Brown D.R."/>
            <person name="Farmerie W.G."/>
            <person name="May M."/>
            <person name="Benders G.A."/>
            <person name="Durkin A.S."/>
            <person name="Hlavinka K."/>
            <person name="Hostetler J."/>
            <person name="Jackson J."/>
            <person name="Johnson J."/>
            <person name="Miller R.H."/>
            <person name="Paralanov V."/>
            <person name="Radune D."/>
            <person name="Szczypinski B."/>
            <person name="Glass J.I."/>
        </authorList>
    </citation>
    <scope>NUCLEOTIDE SEQUENCE [LARGE SCALE GENOMIC DNA]</scope>
    <source>
        <strain evidence="2">ATCC 51981 / MP145</strain>
    </source>
</reference>
<dbReference type="Proteomes" id="UP000001845">
    <property type="component" value="Chromosome"/>
</dbReference>
<name>D5E5K4_MYCCM</name>
<keyword evidence="2" id="KW-1185">Reference proteome</keyword>
<dbReference type="OrthoDB" id="398924at2"/>
<reference key="2">
    <citation type="submission" date="2010-03" db="EMBL/GenBank/DDBJ databases">
        <authorList>
            <person name="Ma Z."/>
            <person name="Wang X."/>
            <person name="Liu H."/>
        </authorList>
    </citation>
    <scope>NUCLEOTIDE SEQUENCE</scope>
    <source>
        <strain>MP145</strain>
    </source>
</reference>
<sequence length="118" mass="13685">MSYKINDVAFGNIINITENSITVLTKDGYNFLILKKDITDWKNTKLNFMFNINEKINFIVLTCESKNNCTGSFKFNHPQFSRSPFEYGLNPTKGNFKKLKNSVDQLIGEYKNDKNKIN</sequence>
<evidence type="ECO:0000313" key="1">
    <source>
        <dbReference type="EMBL" id="ADE19708.1"/>
    </source>
</evidence>
<evidence type="ECO:0000313" key="2">
    <source>
        <dbReference type="Proteomes" id="UP000001845"/>
    </source>
</evidence>
<keyword evidence="1" id="KW-0687">Ribonucleoprotein</keyword>
<dbReference type="HOGENOM" id="CLU_143459_0_0_14"/>
<gene>
    <name evidence="1" type="primary">rpsA</name>
    <name evidence="1" type="ordered locus">MCRO_0415</name>
</gene>